<comment type="similarity">
    <text evidence="3">Belongs to the class-III pyridoxal-phosphate-dependent aminotransferase family.</text>
</comment>
<evidence type="ECO:0000313" key="5">
    <source>
        <dbReference type="Proteomes" id="UP000381378"/>
    </source>
</evidence>
<organism evidence="4 5">
    <name type="scientific">Pseudomonas fluorescens</name>
    <dbReference type="NCBI Taxonomy" id="294"/>
    <lineage>
        <taxon>Bacteria</taxon>
        <taxon>Pseudomonadati</taxon>
        <taxon>Pseudomonadota</taxon>
        <taxon>Gammaproteobacteria</taxon>
        <taxon>Pseudomonadales</taxon>
        <taxon>Pseudomonadaceae</taxon>
        <taxon>Pseudomonas</taxon>
    </lineage>
</organism>
<sequence length="438" mass="47124">MSAIEACNHVLQPELDACIERFIRANPGSARQFDLAARVMPGGNTRSVLFYPPFPLTMSGGHGCFLTDLDGHCYIDFVAEYTAALYGHSNSVITQALSQAMANGMNLSAHTLLEARLATLIVDRFSCVEQVRFTNSGTEANLLALAAATAFTGRTGIIAFSGGYHGGALNFVGPSTAMNVPHRVYLADYNDLQSVERLLDEHRDEIAAILVEPMLGAGGCLCAAPGFLEGLRELALTHDALLIFDEVMTSRLAPGGLQQKLRVTPDLITLGKYLGGGLPCGMLGGRHSIMMQFDPRRQVLSHAGTFNNNVLTLAAGIAGLEQLYVEETALALNARGDALRATLNAVLAQAKAPLQFTGQGSVMNLHPTAKNIRHPADIPQDRNHVRDLFFFHLIENGIYIARRGLIALSLPLGEREFSALVGAVQSFIERYGARLPAD</sequence>
<dbReference type="EC" id="2.6.1.-" evidence="4"/>
<proteinExistence type="inferred from homology"/>
<keyword evidence="4" id="KW-0808">Transferase</keyword>
<dbReference type="Gene3D" id="3.90.1150.10">
    <property type="entry name" value="Aspartate Aminotransferase, domain 1"/>
    <property type="match status" value="1"/>
</dbReference>
<dbReference type="GO" id="GO:0030170">
    <property type="term" value="F:pyridoxal phosphate binding"/>
    <property type="evidence" value="ECO:0007669"/>
    <property type="project" value="InterPro"/>
</dbReference>
<dbReference type="GO" id="GO:0008483">
    <property type="term" value="F:transaminase activity"/>
    <property type="evidence" value="ECO:0007669"/>
    <property type="project" value="UniProtKB-KW"/>
</dbReference>
<evidence type="ECO:0000256" key="3">
    <source>
        <dbReference type="RuleBase" id="RU003560"/>
    </source>
</evidence>
<dbReference type="InterPro" id="IPR015421">
    <property type="entry name" value="PyrdxlP-dep_Trfase_major"/>
</dbReference>
<dbReference type="PANTHER" id="PTHR43713">
    <property type="entry name" value="GLUTAMATE-1-SEMIALDEHYDE 2,1-AMINOMUTASE"/>
    <property type="match status" value="1"/>
</dbReference>
<dbReference type="InterPro" id="IPR015424">
    <property type="entry name" value="PyrdxlP-dep_Trfase"/>
</dbReference>
<protein>
    <submittedName>
        <fullName evidence="4">Beta-phenylalanine transaminase</fullName>
        <ecNumber evidence="4">2.6.1.-</ecNumber>
    </submittedName>
</protein>
<keyword evidence="4" id="KW-0032">Aminotransferase</keyword>
<dbReference type="Gene3D" id="3.40.640.10">
    <property type="entry name" value="Type I PLP-dependent aspartate aminotransferase-like (Major domain)"/>
    <property type="match status" value="1"/>
</dbReference>
<dbReference type="OrthoDB" id="9801052at2"/>
<accession>A0A5E7V1B8</accession>
<comment type="cofactor">
    <cofactor evidence="1">
        <name>pyridoxal 5'-phosphate</name>
        <dbReference type="ChEBI" id="CHEBI:597326"/>
    </cofactor>
</comment>
<gene>
    <name evidence="4" type="ORF">PS928_04568</name>
</gene>
<dbReference type="Proteomes" id="UP000381378">
    <property type="component" value="Unassembled WGS sequence"/>
</dbReference>
<evidence type="ECO:0000313" key="4">
    <source>
        <dbReference type="EMBL" id="VVQ17697.1"/>
    </source>
</evidence>
<reference evidence="4 5" key="1">
    <citation type="submission" date="2019-09" db="EMBL/GenBank/DDBJ databases">
        <authorList>
            <person name="Chandra G."/>
            <person name="Truman W A."/>
        </authorList>
    </citation>
    <scope>NUCLEOTIDE SEQUENCE [LARGE SCALE GENOMIC DNA]</scope>
    <source>
        <strain evidence="4">PS928</strain>
    </source>
</reference>
<dbReference type="RefSeq" id="WP_138967560.1">
    <property type="nucleotide sequence ID" value="NZ_CABVJF010000019.1"/>
</dbReference>
<dbReference type="PANTHER" id="PTHR43713:SF3">
    <property type="entry name" value="GLUTAMATE-1-SEMIALDEHYDE 2,1-AMINOMUTASE 1, CHLOROPLASTIC-RELATED"/>
    <property type="match status" value="1"/>
</dbReference>
<dbReference type="Pfam" id="PF00202">
    <property type="entry name" value="Aminotran_3"/>
    <property type="match status" value="1"/>
</dbReference>
<dbReference type="SUPFAM" id="SSF53383">
    <property type="entry name" value="PLP-dependent transferases"/>
    <property type="match status" value="1"/>
</dbReference>
<name>A0A5E7V1B8_PSEFL</name>
<evidence type="ECO:0000256" key="2">
    <source>
        <dbReference type="ARBA" id="ARBA00022898"/>
    </source>
</evidence>
<keyword evidence="2 3" id="KW-0663">Pyridoxal phosphate</keyword>
<evidence type="ECO:0000256" key="1">
    <source>
        <dbReference type="ARBA" id="ARBA00001933"/>
    </source>
</evidence>
<dbReference type="EMBL" id="CABVJF010000019">
    <property type="protein sequence ID" value="VVQ17697.1"/>
    <property type="molecule type" value="Genomic_DNA"/>
</dbReference>
<dbReference type="AlphaFoldDB" id="A0A5E7V1B8"/>
<dbReference type="InterPro" id="IPR015422">
    <property type="entry name" value="PyrdxlP-dep_Trfase_small"/>
</dbReference>
<dbReference type="InterPro" id="IPR005814">
    <property type="entry name" value="Aminotrans_3"/>
</dbReference>